<dbReference type="Proteomes" id="UP000304953">
    <property type="component" value="Unassembled WGS sequence"/>
</dbReference>
<proteinExistence type="predicted"/>
<sequence>MKTSGSISKELREKNGLTLENVVEKLKDYKVNISAEQLCAYENGTASIDADLFLYLCKIYNCQNILEAFSESNAVQNIPPLDLAKLQELSAERLSNQL</sequence>
<accession>A0AC61RQ58</accession>
<protein>
    <submittedName>
        <fullName evidence="1">XRE family transcriptional regulator</fullName>
    </submittedName>
</protein>
<evidence type="ECO:0000313" key="2">
    <source>
        <dbReference type="Proteomes" id="UP000304953"/>
    </source>
</evidence>
<evidence type="ECO:0000313" key="1">
    <source>
        <dbReference type="EMBL" id="TGY91145.1"/>
    </source>
</evidence>
<keyword evidence="2" id="KW-1185">Reference proteome</keyword>
<dbReference type="EMBL" id="SRYA01000068">
    <property type="protein sequence ID" value="TGY91145.1"/>
    <property type="molecule type" value="Genomic_DNA"/>
</dbReference>
<gene>
    <name evidence="1" type="ORF">E5329_22510</name>
</gene>
<comment type="caution">
    <text evidence="1">The sequence shown here is derived from an EMBL/GenBank/DDBJ whole genome shotgun (WGS) entry which is preliminary data.</text>
</comment>
<reference evidence="1" key="1">
    <citation type="submission" date="2019-04" db="EMBL/GenBank/DDBJ databases">
        <title>Microbes associate with the intestines of laboratory mice.</title>
        <authorList>
            <person name="Navarre W."/>
            <person name="Wong E."/>
            <person name="Huang K."/>
            <person name="Tropini C."/>
            <person name="Ng K."/>
            <person name="Yu B."/>
        </authorList>
    </citation>
    <scope>NUCLEOTIDE SEQUENCE</scope>
    <source>
        <strain evidence="1">NM01_1-7b</strain>
    </source>
</reference>
<name>A0AC61RQ58_9FIRM</name>
<organism evidence="1 2">
    <name type="scientific">Petralouisia muris</name>
    <dbReference type="NCBI Taxonomy" id="3032872"/>
    <lineage>
        <taxon>Bacteria</taxon>
        <taxon>Bacillati</taxon>
        <taxon>Bacillota</taxon>
        <taxon>Clostridia</taxon>
        <taxon>Lachnospirales</taxon>
        <taxon>Lachnospiraceae</taxon>
        <taxon>Petralouisia</taxon>
    </lineage>
</organism>